<sequence>MTDKLEKLKEVARSDLKQAKGQIVSILPEGIDPHQFMKTVSYVVTTSEQSERLMSADRRSLLNACIMAAADGLMPDGRQAALVVIKGRVSYFPMVQGLVDMARNSGRVKSVSAEVVHERDGFQYRPGEDRRPRHSPQWFGDRGGPVGAYAVVTSVDGECHVSVMSERRILSIAAQGNNAAQYDPQGGKYYEEWWKKTVIKNALKYAPRSSSLDAVIQSDNDSQGFDMGTGNPSERLKERLSDRVTVPTGSPSPVGRGGADRYIKTRQKTLQIDADDADREVFSTALEAVDSCGDLPALEEAVTQFRPLLHESMTADFDEVTDAKRRQIETLTAGQ</sequence>
<dbReference type="AlphaFoldDB" id="A0A2H9TBV4"/>
<protein>
    <submittedName>
        <fullName evidence="1">Uncharacterized protein</fullName>
    </submittedName>
</protein>
<dbReference type="GO" id="GO:0003677">
    <property type="term" value="F:DNA binding"/>
    <property type="evidence" value="ECO:0007669"/>
    <property type="project" value="InterPro"/>
</dbReference>
<dbReference type="InterPro" id="IPR004590">
    <property type="entry name" value="ssDNA_annealing_RecT"/>
</dbReference>
<name>A0A2H9TBV4_9ZZZZ</name>
<proteinExistence type="predicted"/>
<accession>A0A2H9TBV4</accession>
<organism evidence="1">
    <name type="scientific">invertebrate metagenome</name>
    <dbReference type="NCBI Taxonomy" id="1711999"/>
    <lineage>
        <taxon>unclassified sequences</taxon>
        <taxon>metagenomes</taxon>
        <taxon>organismal metagenomes</taxon>
    </lineage>
</organism>
<reference evidence="1" key="1">
    <citation type="journal article" date="2017" name="Appl. Environ. Microbiol.">
        <title>Molecular characterization of an Endozoicomonas-like organism causing infection in king scallop Pecten maximus L.</title>
        <authorList>
            <person name="Cano I."/>
            <person name="van Aerle R."/>
            <person name="Ross S."/>
            <person name="Verner-Jeffreys D.W."/>
            <person name="Paley R.K."/>
            <person name="Rimmer G."/>
            <person name="Ryder D."/>
            <person name="Hooper P."/>
            <person name="Stone D."/>
            <person name="Feist S.W."/>
        </authorList>
    </citation>
    <scope>NUCLEOTIDE SEQUENCE</scope>
</reference>
<dbReference type="NCBIfam" id="TIGR00616">
    <property type="entry name" value="rect"/>
    <property type="match status" value="1"/>
</dbReference>
<dbReference type="GO" id="GO:0006259">
    <property type="term" value="P:DNA metabolic process"/>
    <property type="evidence" value="ECO:0007669"/>
    <property type="project" value="InterPro"/>
</dbReference>
<dbReference type="InterPro" id="IPR018330">
    <property type="entry name" value="RecT_fam"/>
</dbReference>
<dbReference type="Pfam" id="PF03837">
    <property type="entry name" value="RecT"/>
    <property type="match status" value="1"/>
</dbReference>
<gene>
    <name evidence="1" type="ORF">CI610_00330</name>
</gene>
<comment type="caution">
    <text evidence="1">The sequence shown here is derived from an EMBL/GenBank/DDBJ whole genome shotgun (WGS) entry which is preliminary data.</text>
</comment>
<dbReference type="EMBL" id="NSIT01000009">
    <property type="protein sequence ID" value="PJE80669.1"/>
    <property type="molecule type" value="Genomic_DNA"/>
</dbReference>
<evidence type="ECO:0000313" key="1">
    <source>
        <dbReference type="EMBL" id="PJE80669.1"/>
    </source>
</evidence>